<dbReference type="PANTHER" id="PTHR30404">
    <property type="entry name" value="N-ACETYLMURAMOYL-L-ALANINE AMIDASE"/>
    <property type="match status" value="1"/>
</dbReference>
<gene>
    <name evidence="6" type="ORF">QFW77_05690</name>
</gene>
<feature type="domain" description="MurNAc-LAA" evidence="5">
    <location>
        <begin position="284"/>
        <end position="416"/>
    </location>
</feature>
<keyword evidence="7" id="KW-1185">Reference proteome</keyword>
<evidence type="ECO:0000256" key="3">
    <source>
        <dbReference type="ARBA" id="ARBA00022801"/>
    </source>
</evidence>
<dbReference type="InterPro" id="IPR050695">
    <property type="entry name" value="N-acetylmuramoyl_amidase_3"/>
</dbReference>
<dbReference type="CDD" id="cd02696">
    <property type="entry name" value="MurNAc-LAA"/>
    <property type="match status" value="1"/>
</dbReference>
<evidence type="ECO:0000313" key="6">
    <source>
        <dbReference type="EMBL" id="MDH5822482.1"/>
    </source>
</evidence>
<accession>A0ABT6J6M4</accession>
<proteinExistence type="predicted"/>
<comment type="catalytic activity">
    <reaction evidence="1">
        <text>Hydrolyzes the link between N-acetylmuramoyl residues and L-amino acid residues in certain cell-wall glycopeptides.</text>
        <dbReference type="EC" id="3.5.1.28"/>
    </reaction>
</comment>
<dbReference type="Pfam" id="PF01520">
    <property type="entry name" value="Amidase_3"/>
    <property type="match status" value="1"/>
</dbReference>
<evidence type="ECO:0000256" key="1">
    <source>
        <dbReference type="ARBA" id="ARBA00001561"/>
    </source>
</evidence>
<organism evidence="6 7">
    <name type="scientific">Luteimonas endophytica</name>
    <dbReference type="NCBI Taxonomy" id="3042023"/>
    <lineage>
        <taxon>Bacteria</taxon>
        <taxon>Pseudomonadati</taxon>
        <taxon>Pseudomonadota</taxon>
        <taxon>Gammaproteobacteria</taxon>
        <taxon>Lysobacterales</taxon>
        <taxon>Lysobacteraceae</taxon>
        <taxon>Luteimonas</taxon>
    </lineage>
</organism>
<dbReference type="EC" id="3.5.1.28" evidence="2"/>
<evidence type="ECO:0000256" key="2">
    <source>
        <dbReference type="ARBA" id="ARBA00011901"/>
    </source>
</evidence>
<name>A0ABT6J6M4_9GAMM</name>
<keyword evidence="3" id="KW-0378">Hydrolase</keyword>
<dbReference type="SUPFAM" id="SSF53187">
    <property type="entry name" value="Zn-dependent exopeptidases"/>
    <property type="match status" value="1"/>
</dbReference>
<sequence length="423" mass="46136">MSTAPARALYRRIANSVTSPITNIRRREVLLDRPADVLHADAVELAPEILDEDGEVVDGSTESQAIPHKHPMVKVEPATNRIAHREVKVRVWSEGRPDDHHAGRTVTWSMAPLFVRPVEEGEEESDPAFRGDWAQAAAGHRDRFEAPAEFAASGFSRIDQEQATTTVNATGHTAIRVNLPPIAFNAARISVQLEGEEAAVELIDLEVPGIIVIDPGHGGETDRPSSSANNATSHTSGILEKDLALDFGLRVRTALRALRVGEDRNLWVHLTRDDDTNIAGAERANLGRDVGADVLVSIHFNGFNGVARGTETLVRRRSDNVNYDEDVALAQRLNDAVYGAILARDEGAIDRGIKERQLAVLSDGDLGNTAAHHPLRSALLEVEFIDNETVDELLSINENHEQVRQEIADAIANALVDDLMKSS</sequence>
<evidence type="ECO:0000313" key="7">
    <source>
        <dbReference type="Proteomes" id="UP001156940"/>
    </source>
</evidence>
<dbReference type="Proteomes" id="UP001156940">
    <property type="component" value="Unassembled WGS sequence"/>
</dbReference>
<dbReference type="EMBL" id="JARXRM010000024">
    <property type="protein sequence ID" value="MDH5822482.1"/>
    <property type="molecule type" value="Genomic_DNA"/>
</dbReference>
<dbReference type="SMART" id="SM00646">
    <property type="entry name" value="Ami_3"/>
    <property type="match status" value="1"/>
</dbReference>
<comment type="caution">
    <text evidence="6">The sequence shown here is derived from an EMBL/GenBank/DDBJ whole genome shotgun (WGS) entry which is preliminary data.</text>
</comment>
<dbReference type="InterPro" id="IPR002508">
    <property type="entry name" value="MurNAc-LAA_cat"/>
</dbReference>
<dbReference type="Gene3D" id="3.40.630.40">
    <property type="entry name" value="Zn-dependent exopeptidases"/>
    <property type="match status" value="1"/>
</dbReference>
<dbReference type="PANTHER" id="PTHR30404:SF0">
    <property type="entry name" value="N-ACETYLMURAMOYL-L-ALANINE AMIDASE AMIC"/>
    <property type="match status" value="1"/>
</dbReference>
<feature type="compositionally biased region" description="Low complexity" evidence="4">
    <location>
        <begin position="225"/>
        <end position="234"/>
    </location>
</feature>
<evidence type="ECO:0000259" key="5">
    <source>
        <dbReference type="SMART" id="SM00646"/>
    </source>
</evidence>
<protein>
    <recommendedName>
        <fullName evidence="2">N-acetylmuramoyl-L-alanine amidase</fullName>
        <ecNumber evidence="2">3.5.1.28</ecNumber>
    </recommendedName>
</protein>
<reference evidence="6 7" key="1">
    <citation type="submission" date="2023-04" db="EMBL/GenBank/DDBJ databases">
        <title>Luteimonas endophyticus RD2P54.</title>
        <authorList>
            <person name="Sun J.-Q."/>
        </authorList>
    </citation>
    <scope>NUCLEOTIDE SEQUENCE [LARGE SCALE GENOMIC DNA]</scope>
    <source>
        <strain evidence="6 7">RD2P54</strain>
    </source>
</reference>
<evidence type="ECO:0000256" key="4">
    <source>
        <dbReference type="SAM" id="MobiDB-lite"/>
    </source>
</evidence>
<feature type="region of interest" description="Disordered" evidence="4">
    <location>
        <begin position="215"/>
        <end position="234"/>
    </location>
</feature>
<dbReference type="RefSeq" id="WP_280573401.1">
    <property type="nucleotide sequence ID" value="NZ_JARXRM010000024.1"/>
</dbReference>